<dbReference type="RefSeq" id="WP_326091723.1">
    <property type="nucleotide sequence ID" value="NZ_JARLKZ010000033.1"/>
</dbReference>
<comment type="caution">
    <text evidence="1">The sequence shown here is derived from an EMBL/GenBank/DDBJ whole genome shotgun (WGS) entry which is preliminary data.</text>
</comment>
<keyword evidence="2" id="KW-1185">Reference proteome</keyword>
<protein>
    <submittedName>
        <fullName evidence="1">Alpha-galactosidase</fullName>
    </submittedName>
</protein>
<accession>A0ABU6GWF7</accession>
<dbReference type="InterPro" id="IPR017853">
    <property type="entry name" value="GH"/>
</dbReference>
<dbReference type="InterPro" id="IPR050985">
    <property type="entry name" value="Alpha-glycosidase_related"/>
</dbReference>
<evidence type="ECO:0000313" key="2">
    <source>
        <dbReference type="Proteomes" id="UP001344632"/>
    </source>
</evidence>
<organism evidence="1 2">
    <name type="scientific">Paenibacillus dokdonensis</name>
    <dbReference type="NCBI Taxonomy" id="2567944"/>
    <lineage>
        <taxon>Bacteria</taxon>
        <taxon>Bacillati</taxon>
        <taxon>Bacillota</taxon>
        <taxon>Bacilli</taxon>
        <taxon>Bacillales</taxon>
        <taxon>Paenibacillaceae</taxon>
        <taxon>Paenibacillus</taxon>
    </lineage>
</organism>
<dbReference type="InterPro" id="IPR002252">
    <property type="entry name" value="Glyco_hydro_36"/>
</dbReference>
<dbReference type="PANTHER" id="PTHR43053">
    <property type="entry name" value="GLYCOSIDASE FAMILY 31"/>
    <property type="match status" value="1"/>
</dbReference>
<proteinExistence type="predicted"/>
<dbReference type="Gene3D" id="3.20.20.70">
    <property type="entry name" value="Aldolase class I"/>
    <property type="match status" value="1"/>
</dbReference>
<dbReference type="EMBL" id="JARLKZ010000033">
    <property type="protein sequence ID" value="MEC0244080.1"/>
    <property type="molecule type" value="Genomic_DNA"/>
</dbReference>
<reference evidence="1 2" key="1">
    <citation type="submission" date="2023-03" db="EMBL/GenBank/DDBJ databases">
        <title>Bacillus Genome Sequencing.</title>
        <authorList>
            <person name="Dunlap C."/>
        </authorList>
    </citation>
    <scope>NUCLEOTIDE SEQUENCE [LARGE SCALE GENOMIC DNA]</scope>
    <source>
        <strain evidence="1 2">BD-525</strain>
    </source>
</reference>
<gene>
    <name evidence="1" type="ORF">P4H66_30155</name>
</gene>
<dbReference type="Pfam" id="PF02065">
    <property type="entry name" value="Melibiase"/>
    <property type="match status" value="1"/>
</dbReference>
<dbReference type="SUPFAM" id="SSF51445">
    <property type="entry name" value="(Trans)glycosidases"/>
    <property type="match status" value="1"/>
</dbReference>
<dbReference type="Proteomes" id="UP001344632">
    <property type="component" value="Unassembled WGS sequence"/>
</dbReference>
<name>A0ABU6GWF7_9BACL</name>
<dbReference type="InterPro" id="IPR013785">
    <property type="entry name" value="Aldolase_TIM"/>
</dbReference>
<dbReference type="CDD" id="cd14791">
    <property type="entry name" value="GH36"/>
    <property type="match status" value="1"/>
</dbReference>
<evidence type="ECO:0000313" key="1">
    <source>
        <dbReference type="EMBL" id="MEC0244080.1"/>
    </source>
</evidence>
<sequence length="587" mass="67704">MRFQCGARPMNINTDETHFRYSLELIEEKDGVEYIRFVMDAKEARVPKSVQISWQHPAIDISGYWDPGANREKGLRMDFSTPFQSKATSLAPVCSLYNPEGQNRLTTAFSDAMRPLRMRAGIHEETAEFEVWLELFTEACPPIDHYEAVIRIDTRELFYADCLREVGQWWADMPGYTPAFVPDTARLPMYSTWYSFHQQLDPAEIEKQCLLAKELGCEAVIVDDGWQTDDNQRGYAYCGDWEAAPKRIADMRRLVEHVHALGMKFILWYSVPFVGKHSKAWSRFKGKFMNSYGVDTAVFDPRFPEVREYLIGTYEEALRTWGIDGFKLDFVDSFNLSQEMRYSLGGGRDYDSVPEAVDRLLSDVMLRLKSIHPDVMIEFRQNYIGPLMRKYGNMFRVADCPNNYSQNRIGSIDIRLLSGNTAVHSDMMMWNWNDRPENVALQFIHSLFSVPQLSVLIDRVPESHRQVIAFWLGFWREHRELLLAGSLRPQSPEYMYPVVYASDSNRLLAAVYSEQIIHIDSVERTIFLIVNGTSREAVVVQLAGQIRGMMTVLDCTGSEISNQMIHLQEGIHLFKLPPSGLIRLQQE</sequence>